<feature type="compositionally biased region" description="Basic and acidic residues" evidence="1">
    <location>
        <begin position="75"/>
        <end position="99"/>
    </location>
</feature>
<comment type="caution">
    <text evidence="2">The sequence shown here is derived from an EMBL/GenBank/DDBJ whole genome shotgun (WGS) entry which is preliminary data.</text>
</comment>
<dbReference type="PANTHER" id="PTHR14386">
    <property type="entry name" value="PROTEIN FAM204A"/>
    <property type="match status" value="1"/>
</dbReference>
<reference evidence="2" key="2">
    <citation type="journal article" date="2024" name="Plant">
        <title>Genomic evolution and insights into agronomic trait innovations of Sesamum species.</title>
        <authorList>
            <person name="Miao H."/>
            <person name="Wang L."/>
            <person name="Qu L."/>
            <person name="Liu H."/>
            <person name="Sun Y."/>
            <person name="Le M."/>
            <person name="Wang Q."/>
            <person name="Wei S."/>
            <person name="Zheng Y."/>
            <person name="Lin W."/>
            <person name="Duan Y."/>
            <person name="Cao H."/>
            <person name="Xiong S."/>
            <person name="Wang X."/>
            <person name="Wei L."/>
            <person name="Li C."/>
            <person name="Ma Q."/>
            <person name="Ju M."/>
            <person name="Zhao R."/>
            <person name="Li G."/>
            <person name="Mu C."/>
            <person name="Tian Q."/>
            <person name="Mei H."/>
            <person name="Zhang T."/>
            <person name="Gao T."/>
            <person name="Zhang H."/>
        </authorList>
    </citation>
    <scope>NUCLEOTIDE SEQUENCE</scope>
    <source>
        <strain evidence="2">KEN8</strain>
    </source>
</reference>
<reference evidence="2" key="1">
    <citation type="submission" date="2020-06" db="EMBL/GenBank/DDBJ databases">
        <authorList>
            <person name="Li T."/>
            <person name="Hu X."/>
            <person name="Zhang T."/>
            <person name="Song X."/>
            <person name="Zhang H."/>
            <person name="Dai N."/>
            <person name="Sheng W."/>
            <person name="Hou X."/>
            <person name="Wei L."/>
        </authorList>
    </citation>
    <scope>NUCLEOTIDE SEQUENCE</scope>
    <source>
        <strain evidence="2">KEN8</strain>
        <tissue evidence="2">Leaf</tissue>
    </source>
</reference>
<sequence length="205" mass="22832">MGREAEDEADERREAAIASVAALRPNFKPKSRLTEAQLSKFQELHRRRLQIKAKSKAHKRDKGSGGGEGKFQKTAIDKSQKMAIEDHNSEDQEPSKPIEDASSVPMPNNRVAETSSLEEGRAAGNSAAKKRQKLYWGPYIFQLMVKGNQNLCLPVSSGSGYISWRNTATVRLRHIPTTGQHMFRFQGQRTPEVGTLLKDVSGSKQ</sequence>
<organism evidence="2">
    <name type="scientific">Sesamum calycinum</name>
    <dbReference type="NCBI Taxonomy" id="2727403"/>
    <lineage>
        <taxon>Eukaryota</taxon>
        <taxon>Viridiplantae</taxon>
        <taxon>Streptophyta</taxon>
        <taxon>Embryophyta</taxon>
        <taxon>Tracheophyta</taxon>
        <taxon>Spermatophyta</taxon>
        <taxon>Magnoliopsida</taxon>
        <taxon>eudicotyledons</taxon>
        <taxon>Gunneridae</taxon>
        <taxon>Pentapetalae</taxon>
        <taxon>asterids</taxon>
        <taxon>lamiids</taxon>
        <taxon>Lamiales</taxon>
        <taxon>Pedaliaceae</taxon>
        <taxon>Sesamum</taxon>
    </lineage>
</organism>
<gene>
    <name evidence="2" type="ORF">Scaly_2148400</name>
</gene>
<accession>A0AAW2MNT9</accession>
<evidence type="ECO:0000313" key="2">
    <source>
        <dbReference type="EMBL" id="KAL0332469.1"/>
    </source>
</evidence>
<dbReference type="EMBL" id="JACGWM010000013">
    <property type="protein sequence ID" value="KAL0332469.1"/>
    <property type="molecule type" value="Genomic_DNA"/>
</dbReference>
<dbReference type="AlphaFoldDB" id="A0AAW2MNT9"/>
<feature type="compositionally biased region" description="Basic residues" evidence="1">
    <location>
        <begin position="45"/>
        <end position="61"/>
    </location>
</feature>
<feature type="region of interest" description="Disordered" evidence="1">
    <location>
        <begin position="37"/>
        <end position="108"/>
    </location>
</feature>
<proteinExistence type="predicted"/>
<evidence type="ECO:0000256" key="1">
    <source>
        <dbReference type="SAM" id="MobiDB-lite"/>
    </source>
</evidence>
<name>A0AAW2MNT9_9LAMI</name>
<dbReference type="PANTHER" id="PTHR14386:SF2">
    <property type="entry name" value="PROTEIN FAM204A"/>
    <property type="match status" value="1"/>
</dbReference>
<dbReference type="InterPro" id="IPR037690">
    <property type="entry name" value="FAM204A"/>
</dbReference>
<protein>
    <submittedName>
        <fullName evidence="2">Uncharacterized protein</fullName>
    </submittedName>
</protein>